<dbReference type="AlphaFoldDB" id="A0A6I2U8D4"/>
<feature type="domain" description="Transposase zinc-ribbon" evidence="1">
    <location>
        <begin position="9"/>
        <end position="48"/>
    </location>
</feature>
<dbReference type="Proteomes" id="UP000431913">
    <property type="component" value="Unassembled WGS sequence"/>
</dbReference>
<name>A0A6I2U8D4_9FIRM</name>
<dbReference type="EMBL" id="VUNJ01000010">
    <property type="protein sequence ID" value="MST92404.1"/>
    <property type="molecule type" value="Genomic_DNA"/>
</dbReference>
<proteinExistence type="predicted"/>
<evidence type="ECO:0000259" key="1">
    <source>
        <dbReference type="Pfam" id="PF12760"/>
    </source>
</evidence>
<dbReference type="GeneID" id="99804714"/>
<sequence length="97" mass="10828">MVSGQKNTAETNLAAKRWPEGFVCPKFGHKHGCLLSNGKYQCTYCQRQNSVTARTVMHHSHVCLTKWFLAIYVMAPDKRGISAIQLANLIGVTYKTA</sequence>
<accession>A0A6I2U8D4</accession>
<dbReference type="RefSeq" id="WP_082052338.1">
    <property type="nucleotide sequence ID" value="NZ_CAUBPW010000043.1"/>
</dbReference>
<comment type="caution">
    <text evidence="2">The sequence shown here is derived from an EMBL/GenBank/DDBJ whole genome shotgun (WGS) entry which is preliminary data.</text>
</comment>
<protein>
    <submittedName>
        <fullName evidence="2">Transposase</fullName>
    </submittedName>
</protein>
<dbReference type="Pfam" id="PF12760">
    <property type="entry name" value="Zn_ribbon_IS1595"/>
    <property type="match status" value="1"/>
</dbReference>
<gene>
    <name evidence="2" type="ORF">FYJ76_10745</name>
</gene>
<reference evidence="2 3" key="1">
    <citation type="submission" date="2019-08" db="EMBL/GenBank/DDBJ databases">
        <title>In-depth cultivation of the pig gut microbiome towards novel bacterial diversity and tailored functional studies.</title>
        <authorList>
            <person name="Wylensek D."/>
            <person name="Hitch T.C.A."/>
            <person name="Clavel T."/>
        </authorList>
    </citation>
    <scope>NUCLEOTIDE SEQUENCE [LARGE SCALE GENOMIC DNA]</scope>
    <source>
        <strain evidence="2 3">WCA3-601-WT-6J</strain>
    </source>
</reference>
<dbReference type="InterPro" id="IPR024442">
    <property type="entry name" value="Transposase_Zn_ribbon"/>
</dbReference>
<evidence type="ECO:0000313" key="3">
    <source>
        <dbReference type="Proteomes" id="UP000431913"/>
    </source>
</evidence>
<organism evidence="2 3">
    <name type="scientific">Ruthenibacterium lactatiformans</name>
    <dbReference type="NCBI Taxonomy" id="1550024"/>
    <lineage>
        <taxon>Bacteria</taxon>
        <taxon>Bacillati</taxon>
        <taxon>Bacillota</taxon>
        <taxon>Clostridia</taxon>
        <taxon>Eubacteriales</taxon>
        <taxon>Oscillospiraceae</taxon>
        <taxon>Ruthenibacterium</taxon>
    </lineage>
</organism>
<evidence type="ECO:0000313" key="2">
    <source>
        <dbReference type="EMBL" id="MST92404.1"/>
    </source>
</evidence>